<evidence type="ECO:0000313" key="2">
    <source>
        <dbReference type="Proteomes" id="UP000429595"/>
    </source>
</evidence>
<sequence>MSKKKKFRVEENETIDQCLDRIKKEGYFPVRRMEQPIFKEEIVNGEKKYTPAGREIIFEGKLKP</sequence>
<dbReference type="RefSeq" id="WP_152153065.1">
    <property type="nucleotide sequence ID" value="NZ_WEIO01000009.1"/>
</dbReference>
<gene>
    <name evidence="1" type="ORF">F9802_14125</name>
</gene>
<protein>
    <submittedName>
        <fullName evidence="1">NETI motif-containing protein</fullName>
    </submittedName>
</protein>
<keyword evidence="2" id="KW-1185">Reference proteome</keyword>
<accession>A0A6I1FHS5</accession>
<proteinExistence type="predicted"/>
<dbReference type="InterPro" id="IPR025930">
    <property type="entry name" value="NETI"/>
</dbReference>
<dbReference type="EMBL" id="WEIO01000009">
    <property type="protein sequence ID" value="KAB7705242.1"/>
    <property type="molecule type" value="Genomic_DNA"/>
</dbReference>
<name>A0A6I1FHS5_9BACI</name>
<dbReference type="AlphaFoldDB" id="A0A6I1FHS5"/>
<dbReference type="Pfam" id="PF14044">
    <property type="entry name" value="NETI"/>
    <property type="match status" value="1"/>
</dbReference>
<reference evidence="1 2" key="1">
    <citation type="submission" date="2019-10" db="EMBL/GenBank/DDBJ databases">
        <title>Bacillus aerolatum sp. nov., isolated from bioaerosol of sport playgrounds.</title>
        <authorList>
            <person name="Chen P."/>
            <person name="Zhang G."/>
        </authorList>
    </citation>
    <scope>NUCLEOTIDE SEQUENCE [LARGE SCALE GENOMIC DNA]</scope>
    <source>
        <strain evidence="1 2">CX253</strain>
    </source>
</reference>
<dbReference type="Proteomes" id="UP000429595">
    <property type="component" value="Unassembled WGS sequence"/>
</dbReference>
<comment type="caution">
    <text evidence="1">The sequence shown here is derived from an EMBL/GenBank/DDBJ whole genome shotgun (WGS) entry which is preliminary data.</text>
</comment>
<organism evidence="1 2">
    <name type="scientific">Bacillus aerolatus</name>
    <dbReference type="NCBI Taxonomy" id="2653354"/>
    <lineage>
        <taxon>Bacteria</taxon>
        <taxon>Bacillati</taxon>
        <taxon>Bacillota</taxon>
        <taxon>Bacilli</taxon>
        <taxon>Bacillales</taxon>
        <taxon>Bacillaceae</taxon>
        <taxon>Bacillus</taxon>
    </lineage>
</organism>
<evidence type="ECO:0000313" key="1">
    <source>
        <dbReference type="EMBL" id="KAB7705242.1"/>
    </source>
</evidence>